<keyword evidence="4" id="KW-1185">Reference proteome</keyword>
<organism evidence="3 4">
    <name type="scientific">Bradyrhizobium barranii</name>
    <dbReference type="NCBI Taxonomy" id="2992140"/>
    <lineage>
        <taxon>Bacteria</taxon>
        <taxon>Pseudomonadati</taxon>
        <taxon>Pseudomonadota</taxon>
        <taxon>Alphaproteobacteria</taxon>
        <taxon>Hyphomicrobiales</taxon>
        <taxon>Nitrobacteraceae</taxon>
        <taxon>Bradyrhizobium</taxon>
    </lineage>
</organism>
<sequence length="133" mass="14449">MVAKGAAIRNLALNWSTENGLPIANVPLGAAKRDGISSRKACCELHRNLRSDAGLVLETNSESEMGNSGVGMLLGDTSVTALWMMFIGAFILGGTILYGVMKTGRLRRSERAQLDRNTEMAQRRDDPEKRAAR</sequence>
<dbReference type="RefSeq" id="WP_231142114.1">
    <property type="nucleotide sequence ID" value="NZ_CP088100.1"/>
</dbReference>
<accession>A0ABY3QCD6</accession>
<keyword evidence="2" id="KW-0472">Membrane</keyword>
<keyword evidence="2" id="KW-1133">Transmembrane helix</keyword>
<proteinExistence type="predicted"/>
<evidence type="ECO:0000256" key="2">
    <source>
        <dbReference type="SAM" id="Phobius"/>
    </source>
</evidence>
<evidence type="ECO:0000313" key="3">
    <source>
        <dbReference type="EMBL" id="UFW83538.1"/>
    </source>
</evidence>
<feature type="transmembrane region" description="Helical" evidence="2">
    <location>
        <begin position="81"/>
        <end position="101"/>
    </location>
</feature>
<dbReference type="Proteomes" id="UP001430990">
    <property type="component" value="Chromosome"/>
</dbReference>
<evidence type="ECO:0000256" key="1">
    <source>
        <dbReference type="SAM" id="MobiDB-lite"/>
    </source>
</evidence>
<keyword evidence="2" id="KW-0812">Transmembrane</keyword>
<protein>
    <submittedName>
        <fullName evidence="3">Uncharacterized protein</fullName>
    </submittedName>
</protein>
<name>A0ABY3QCD6_9BRAD</name>
<reference evidence="3" key="1">
    <citation type="submission" date="2021-11" db="EMBL/GenBank/DDBJ databases">
        <title>Australian commercial rhizobial inoculants.</title>
        <authorList>
            <person name="Kohlmeier M.G."/>
            <person name="O'Hara G.W."/>
            <person name="Colombi E."/>
            <person name="Ramsay J.P."/>
            <person name="Terpolilli J."/>
        </authorList>
    </citation>
    <scope>NUCLEOTIDE SEQUENCE</scope>
    <source>
        <strain evidence="3">CC829</strain>
    </source>
</reference>
<feature type="region of interest" description="Disordered" evidence="1">
    <location>
        <begin position="111"/>
        <end position="133"/>
    </location>
</feature>
<gene>
    <name evidence="3" type="ORF">BjapCC829_26665</name>
</gene>
<evidence type="ECO:0000313" key="4">
    <source>
        <dbReference type="Proteomes" id="UP001430990"/>
    </source>
</evidence>
<dbReference type="EMBL" id="CP088100">
    <property type="protein sequence ID" value="UFW83538.1"/>
    <property type="molecule type" value="Genomic_DNA"/>
</dbReference>